<dbReference type="PANTHER" id="PTHR34219">
    <property type="entry name" value="IRON-REGULATED INNER MEMBRANE PROTEIN-RELATED"/>
    <property type="match status" value="1"/>
</dbReference>
<feature type="transmembrane region" description="Helical" evidence="1">
    <location>
        <begin position="472"/>
        <end position="493"/>
    </location>
</feature>
<keyword evidence="1" id="KW-1133">Transmembrane helix</keyword>
<comment type="caution">
    <text evidence="2">The sequence shown here is derived from an EMBL/GenBank/DDBJ whole genome shotgun (WGS) entry which is preliminary data.</text>
</comment>
<dbReference type="Pfam" id="PF03929">
    <property type="entry name" value="PepSY_TM"/>
    <property type="match status" value="1"/>
</dbReference>
<dbReference type="EMBL" id="NTMR01000002">
    <property type="protein sequence ID" value="PBK06207.1"/>
    <property type="molecule type" value="Genomic_DNA"/>
</dbReference>
<evidence type="ECO:0000313" key="2">
    <source>
        <dbReference type="EMBL" id="PBK06207.1"/>
    </source>
</evidence>
<feature type="transmembrane region" description="Helical" evidence="1">
    <location>
        <begin position="446"/>
        <end position="465"/>
    </location>
</feature>
<feature type="transmembrane region" description="Helical" evidence="1">
    <location>
        <begin position="236"/>
        <end position="260"/>
    </location>
</feature>
<feature type="transmembrane region" description="Helical" evidence="1">
    <location>
        <begin position="422"/>
        <end position="440"/>
    </location>
</feature>
<keyword evidence="1" id="KW-0472">Membrane</keyword>
<dbReference type="Proteomes" id="UP000242313">
    <property type="component" value="Unassembled WGS sequence"/>
</dbReference>
<keyword evidence="3" id="KW-1185">Reference proteome</keyword>
<feature type="transmembrane region" description="Helical" evidence="1">
    <location>
        <begin position="381"/>
        <end position="402"/>
    </location>
</feature>
<gene>
    <name evidence="2" type="ORF">CNQ84_02205</name>
</gene>
<sequence>MSRQHATSALARHGAAAVLRAVGDAVAAQERHQPMKNLLSPRLVSSMLAAHSLVGLLLAALIYLLCLSGTLLVIGQEIERWENPQAPRLEQASADAMIRALQAGITQAQEAGTHDYVVVTTPADGSPNLSLRWVDYQAGSEQLLQVSPTGEVLGPRHTGFSHFLEHLHFYLHLPATPGLTLVGLIGVLMLMVILSGVLAHPRIFRDAFRFRRGGNPRLEQADLHNRLSVWALPFHLTVTLTGAILGLTTLVLGALSYAAFDGDTQRARAVFVGPQVAHNEAAAPLPALQPILQDIQQRYPDAQVARLAIREFGTAGQSVQIDIAHPAELALTDRHIYNGAGEHLSSRNAFDGPFGAQAIAALAPLHFGRFGQPWLAPLVKLSYLLLGAALCLITTSGVRIWLLRRSDSGRAAPGWQRQWDAVLWGQPLIYALLAILTLLRPEAPTLPAWLLLTASSLLIAAVPVRADTSNRLWRVALSSSLPVLVATHLAVHGWPKDPIALLINAALMLCAMLLVLRLRRSAAPSTRSSSPRRQHP</sequence>
<feature type="transmembrane region" description="Helical" evidence="1">
    <location>
        <begin position="179"/>
        <end position="199"/>
    </location>
</feature>
<proteinExistence type="predicted"/>
<dbReference type="InterPro" id="IPR005625">
    <property type="entry name" value="PepSY-ass_TM"/>
</dbReference>
<dbReference type="PANTHER" id="PTHR34219:SF3">
    <property type="entry name" value="BLL7967 PROTEIN"/>
    <property type="match status" value="1"/>
</dbReference>
<organism evidence="2 3">
    <name type="scientific">Pseudomonas abyssi</name>
    <dbReference type="NCBI Taxonomy" id="170540"/>
    <lineage>
        <taxon>Bacteria</taxon>
        <taxon>Pseudomonadati</taxon>
        <taxon>Pseudomonadota</taxon>
        <taxon>Gammaproteobacteria</taxon>
        <taxon>Pseudomonadales</taxon>
        <taxon>Pseudomonadaceae</taxon>
        <taxon>Pseudomonas</taxon>
    </lineage>
</organism>
<reference evidence="2 3" key="1">
    <citation type="submission" date="2017-09" db="EMBL/GenBank/DDBJ databases">
        <title>Pseudomonas abyssi sp. nov. isolated from Abyssopelagic Water.</title>
        <authorList>
            <person name="Wei Y."/>
        </authorList>
    </citation>
    <scope>NUCLEOTIDE SEQUENCE [LARGE SCALE GENOMIC DNA]</scope>
    <source>
        <strain evidence="2 3">MT5</strain>
    </source>
</reference>
<dbReference type="AlphaFoldDB" id="A0A2A3MN98"/>
<keyword evidence="1" id="KW-0812">Transmembrane</keyword>
<evidence type="ECO:0000256" key="1">
    <source>
        <dbReference type="SAM" id="Phobius"/>
    </source>
</evidence>
<name>A0A2A3MN98_9PSED</name>
<protein>
    <submittedName>
        <fullName evidence="2">Peptidase</fullName>
    </submittedName>
</protein>
<accession>A0A2A3MN98</accession>
<evidence type="ECO:0000313" key="3">
    <source>
        <dbReference type="Proteomes" id="UP000242313"/>
    </source>
</evidence>
<feature type="transmembrane region" description="Helical" evidence="1">
    <location>
        <begin position="499"/>
        <end position="518"/>
    </location>
</feature>
<dbReference type="RefSeq" id="WP_096003271.1">
    <property type="nucleotide sequence ID" value="NZ_NTMR01000002.1"/>
</dbReference>
<feature type="transmembrane region" description="Helical" evidence="1">
    <location>
        <begin position="48"/>
        <end position="74"/>
    </location>
</feature>